<gene>
    <name evidence="2" type="ORF">IAD26_08435</name>
</gene>
<comment type="caution">
    <text evidence="2">The sequence shown here is derived from an EMBL/GenBank/DDBJ whole genome shotgun (WGS) entry which is preliminary data.</text>
</comment>
<evidence type="ECO:0000313" key="2">
    <source>
        <dbReference type="EMBL" id="HIU93142.1"/>
    </source>
</evidence>
<dbReference type="Proteomes" id="UP000886748">
    <property type="component" value="Unassembled WGS sequence"/>
</dbReference>
<keyword evidence="1" id="KW-0812">Transmembrane</keyword>
<name>A0A9D1N1P1_9CLOT</name>
<dbReference type="AlphaFoldDB" id="A0A9D1N1P1"/>
<sequence>MSTALTVSLILLVFVIMGAIIATTVYFVKLLIELTLLTKNLDETTTIVKGELEPILGELKETMTNVNNLAKNADNQVATIRKIFATVIGFFTMFAGKFKFLQSSFFKGFISSFNLFRRK</sequence>
<feature type="transmembrane region" description="Helical" evidence="1">
    <location>
        <begin position="6"/>
        <end position="28"/>
    </location>
</feature>
<keyword evidence="1" id="KW-0472">Membrane</keyword>
<organism evidence="2 3">
    <name type="scientific">Candidatus Limenecus avicola</name>
    <dbReference type="NCBI Taxonomy" id="2840847"/>
    <lineage>
        <taxon>Bacteria</taxon>
        <taxon>Bacillati</taxon>
        <taxon>Bacillota</taxon>
        <taxon>Clostridia</taxon>
        <taxon>Eubacteriales</taxon>
        <taxon>Clostridiaceae</taxon>
        <taxon>Clostridiaceae incertae sedis</taxon>
        <taxon>Candidatus Limenecus</taxon>
    </lineage>
</organism>
<dbReference type="EMBL" id="DVOD01000060">
    <property type="protein sequence ID" value="HIU93142.1"/>
    <property type="molecule type" value="Genomic_DNA"/>
</dbReference>
<reference evidence="2" key="1">
    <citation type="submission" date="2020-10" db="EMBL/GenBank/DDBJ databases">
        <authorList>
            <person name="Gilroy R."/>
        </authorList>
    </citation>
    <scope>NUCLEOTIDE SEQUENCE</scope>
    <source>
        <strain evidence="2">CHK154-7741</strain>
    </source>
</reference>
<reference evidence="2" key="2">
    <citation type="journal article" date="2021" name="PeerJ">
        <title>Extensive microbial diversity within the chicken gut microbiome revealed by metagenomics and culture.</title>
        <authorList>
            <person name="Gilroy R."/>
            <person name="Ravi A."/>
            <person name="Getino M."/>
            <person name="Pursley I."/>
            <person name="Horton D.L."/>
            <person name="Alikhan N.F."/>
            <person name="Baker D."/>
            <person name="Gharbi K."/>
            <person name="Hall N."/>
            <person name="Watson M."/>
            <person name="Adriaenssens E.M."/>
            <person name="Foster-Nyarko E."/>
            <person name="Jarju S."/>
            <person name="Secka A."/>
            <person name="Antonio M."/>
            <person name="Oren A."/>
            <person name="Chaudhuri R.R."/>
            <person name="La Ragione R."/>
            <person name="Hildebrand F."/>
            <person name="Pallen M.J."/>
        </authorList>
    </citation>
    <scope>NUCLEOTIDE SEQUENCE</scope>
    <source>
        <strain evidence="2">CHK154-7741</strain>
    </source>
</reference>
<accession>A0A9D1N1P1</accession>
<protein>
    <submittedName>
        <fullName evidence="2">DUF948 domain-containing protein</fullName>
    </submittedName>
</protein>
<evidence type="ECO:0000256" key="1">
    <source>
        <dbReference type="SAM" id="Phobius"/>
    </source>
</evidence>
<keyword evidence="1" id="KW-1133">Transmembrane helix</keyword>
<proteinExistence type="predicted"/>
<evidence type="ECO:0000313" key="3">
    <source>
        <dbReference type="Proteomes" id="UP000886748"/>
    </source>
</evidence>